<dbReference type="Pfam" id="PF13673">
    <property type="entry name" value="Acetyltransf_10"/>
    <property type="match status" value="1"/>
</dbReference>
<reference evidence="4" key="1">
    <citation type="journal article" date="2014" name="Genome Announc.">
        <title>Draft Genome Sequence of Lactobacillus oryzae Strain SG293T.</title>
        <authorList>
            <person name="Tanizawa Y."/>
            <person name="Fujisawa T."/>
            <person name="Mochizuki T."/>
            <person name="Kaminuma E."/>
            <person name="Nakamura Y."/>
            <person name="Tohno M."/>
        </authorList>
    </citation>
    <scope>NUCLEOTIDE SEQUENCE [LARGE SCALE GENOMIC DNA]</scope>
    <source>
        <strain evidence="4">SG293</strain>
    </source>
</reference>
<dbReference type="Proteomes" id="UP000028700">
    <property type="component" value="Unassembled WGS sequence"/>
</dbReference>
<feature type="domain" description="N-acetyltransferase" evidence="3">
    <location>
        <begin position="15"/>
        <end position="158"/>
    </location>
</feature>
<dbReference type="AlphaFoldDB" id="A0A081BJB7"/>
<dbReference type="PROSITE" id="PS51186">
    <property type="entry name" value="GNAT"/>
    <property type="match status" value="1"/>
</dbReference>
<dbReference type="Gene3D" id="3.40.630.30">
    <property type="match status" value="1"/>
</dbReference>
<dbReference type="InterPro" id="IPR050832">
    <property type="entry name" value="Bact_Acetyltransf"/>
</dbReference>
<evidence type="ECO:0000259" key="3">
    <source>
        <dbReference type="PROSITE" id="PS51186"/>
    </source>
</evidence>
<dbReference type="STRING" id="1291743.LOSG293_190420"/>
<proteinExistence type="predicted"/>
<evidence type="ECO:0000313" key="4">
    <source>
        <dbReference type="EMBL" id="GAK48135.1"/>
    </source>
</evidence>
<keyword evidence="5" id="KW-1185">Reference proteome</keyword>
<evidence type="ECO:0000313" key="5">
    <source>
        <dbReference type="Proteomes" id="UP000028700"/>
    </source>
</evidence>
<dbReference type="InterPro" id="IPR016181">
    <property type="entry name" value="Acyl_CoA_acyltransferase"/>
</dbReference>
<dbReference type="InterPro" id="IPR000182">
    <property type="entry name" value="GNAT_dom"/>
</dbReference>
<protein>
    <submittedName>
        <fullName evidence="4">Acetyltransferase</fullName>
    </submittedName>
</protein>
<dbReference type="PANTHER" id="PTHR43877">
    <property type="entry name" value="AMINOALKYLPHOSPHONATE N-ACETYLTRANSFERASE-RELATED-RELATED"/>
    <property type="match status" value="1"/>
</dbReference>
<accession>A0A081BJB7</accession>
<gene>
    <name evidence="4" type="ORF">LOSG293_190420</name>
</gene>
<sequence>MRSSSHNLVKGVLAMEIKQVIGTENTVYPDALAIRKTVFIEEQGVDADLELDHQDEDTKHYVAYVGGEAVATARLKPLFNKRVRIQRVATLKQHRRNGYNTQVIKRVLADARAEDFYEAVLDAQETAIGFYEKMGFEVVSEPFLEAGIRHRKMMYRLDD</sequence>
<organism evidence="4 5">
    <name type="scientific">Secundilactobacillus oryzae JCM 18671</name>
    <dbReference type="NCBI Taxonomy" id="1291743"/>
    <lineage>
        <taxon>Bacteria</taxon>
        <taxon>Bacillati</taxon>
        <taxon>Bacillota</taxon>
        <taxon>Bacilli</taxon>
        <taxon>Lactobacillales</taxon>
        <taxon>Lactobacillaceae</taxon>
        <taxon>Secundilactobacillus</taxon>
    </lineage>
</organism>
<dbReference type="eggNOG" id="COG2153">
    <property type="taxonomic scope" value="Bacteria"/>
</dbReference>
<dbReference type="CDD" id="cd04301">
    <property type="entry name" value="NAT_SF"/>
    <property type="match status" value="1"/>
</dbReference>
<keyword evidence="1 4" id="KW-0808">Transferase</keyword>
<keyword evidence="2" id="KW-0012">Acyltransferase</keyword>
<comment type="caution">
    <text evidence="4">The sequence shown here is derived from an EMBL/GenBank/DDBJ whole genome shotgun (WGS) entry which is preliminary data.</text>
</comment>
<dbReference type="SUPFAM" id="SSF55729">
    <property type="entry name" value="Acyl-CoA N-acyltransferases (Nat)"/>
    <property type="match status" value="1"/>
</dbReference>
<name>A0A081BJB7_9LACO</name>
<evidence type="ECO:0000256" key="2">
    <source>
        <dbReference type="ARBA" id="ARBA00023315"/>
    </source>
</evidence>
<evidence type="ECO:0000256" key="1">
    <source>
        <dbReference type="ARBA" id="ARBA00022679"/>
    </source>
</evidence>
<dbReference type="EMBL" id="BBJM01000019">
    <property type="protein sequence ID" value="GAK48135.1"/>
    <property type="molecule type" value="Genomic_DNA"/>
</dbReference>
<dbReference type="GO" id="GO:0016747">
    <property type="term" value="F:acyltransferase activity, transferring groups other than amino-acyl groups"/>
    <property type="evidence" value="ECO:0007669"/>
    <property type="project" value="InterPro"/>
</dbReference>